<accession>A0ABW9QUS2</accession>
<proteinExistence type="predicted"/>
<feature type="chain" id="PRO_5045224141" evidence="1">
    <location>
        <begin position="18"/>
        <end position="206"/>
    </location>
</feature>
<evidence type="ECO:0000313" key="2">
    <source>
        <dbReference type="EMBL" id="MST33617.1"/>
    </source>
</evidence>
<keyword evidence="1" id="KW-0732">Signal</keyword>
<protein>
    <submittedName>
        <fullName evidence="2">Uncharacterized protein</fullName>
    </submittedName>
</protein>
<evidence type="ECO:0000313" key="3">
    <source>
        <dbReference type="Proteomes" id="UP000437736"/>
    </source>
</evidence>
<sequence>MVLRALAMAAAAGMVGACGGGGGGPTSKELAAELLTLKDLPTGWSEQQAANASQGQSLCRISGSLRKDAIATAQRKFGHGILPAVDEFLAGYHRSPSATFDGLIGEIRACHSFGIPGFRFAVGHLQVPTIGTKSYAFSLSGEVRAVSGANVASARVASSVAIRFTFDIVMAEKGNQVLVLVYGATGTPPATEVTALATKAASRIPG</sequence>
<dbReference type="PROSITE" id="PS51257">
    <property type="entry name" value="PROKAR_LIPOPROTEIN"/>
    <property type="match status" value="1"/>
</dbReference>
<name>A0ABW9QUS2_9ACTN</name>
<reference evidence="2 3" key="1">
    <citation type="submission" date="2019-11" db="EMBL/GenBank/DDBJ databases">
        <title>Acidiferrimicrobium australis gen. nov., sp. nov., an acidophilic and obligately heterotrophic, member of the Actinobacteria that catalyses dissimilatory oxido- reduction of iron isolated from metal-rich acidic water in Chile.</title>
        <authorList>
            <person name="Gonzalez D."/>
            <person name="Huber K."/>
            <person name="Hedrich S."/>
            <person name="Rojas-Villalobos C."/>
            <person name="Quatrini R."/>
            <person name="Dinamarca M.A."/>
            <person name="Schwarz A."/>
            <person name="Canales C."/>
            <person name="Nancucheo I."/>
        </authorList>
    </citation>
    <scope>NUCLEOTIDE SEQUENCE [LARGE SCALE GENOMIC DNA]</scope>
    <source>
        <strain evidence="2 3">USS-CCA1</strain>
    </source>
</reference>
<keyword evidence="3" id="KW-1185">Reference proteome</keyword>
<evidence type="ECO:0000256" key="1">
    <source>
        <dbReference type="SAM" id="SignalP"/>
    </source>
</evidence>
<dbReference type="EMBL" id="WJHE01000665">
    <property type="protein sequence ID" value="MST33617.1"/>
    <property type="molecule type" value="Genomic_DNA"/>
</dbReference>
<feature type="signal peptide" evidence="1">
    <location>
        <begin position="1"/>
        <end position="17"/>
    </location>
</feature>
<comment type="caution">
    <text evidence="2">The sequence shown here is derived from an EMBL/GenBank/DDBJ whole genome shotgun (WGS) entry which is preliminary data.</text>
</comment>
<dbReference type="Proteomes" id="UP000437736">
    <property type="component" value="Unassembled WGS sequence"/>
</dbReference>
<organism evidence="2 3">
    <name type="scientific">Acidiferrimicrobium australe</name>
    <dbReference type="NCBI Taxonomy" id="2664430"/>
    <lineage>
        <taxon>Bacteria</taxon>
        <taxon>Bacillati</taxon>
        <taxon>Actinomycetota</taxon>
        <taxon>Acidimicrobiia</taxon>
        <taxon>Acidimicrobiales</taxon>
        <taxon>Acidimicrobiaceae</taxon>
        <taxon>Acidiferrimicrobium</taxon>
    </lineage>
</organism>
<gene>
    <name evidence="2" type="ORF">GHK86_12915</name>
</gene>